<dbReference type="PROSITE" id="PS51689">
    <property type="entry name" value="SAM_RNA_A_N6_MT"/>
    <property type="match status" value="1"/>
</dbReference>
<dbReference type="CDD" id="cd02440">
    <property type="entry name" value="AdoMet_MTases"/>
    <property type="match status" value="1"/>
</dbReference>
<proteinExistence type="inferred from homology"/>
<keyword evidence="5 7" id="KW-0949">S-adenosyl-L-methionine</keyword>
<evidence type="ECO:0000259" key="9">
    <source>
        <dbReference type="SMART" id="SM00650"/>
    </source>
</evidence>
<dbReference type="AlphaFoldDB" id="A0A918KHS3"/>
<feature type="binding site" evidence="7 8">
    <location>
        <position position="32"/>
    </location>
    <ligand>
        <name>S-adenosyl-L-methionine</name>
        <dbReference type="ChEBI" id="CHEBI:59789"/>
    </ligand>
</feature>
<dbReference type="GO" id="GO:0052908">
    <property type="term" value="F:16S rRNA (adenine(1518)-N(6)/adenine(1519)-N(6))-dimethyltransferase activity"/>
    <property type="evidence" value="ECO:0007669"/>
    <property type="project" value="UniProtKB-EC"/>
</dbReference>
<feature type="binding site" evidence="7 8">
    <location>
        <position position="126"/>
    </location>
    <ligand>
        <name>S-adenosyl-L-methionine</name>
        <dbReference type="ChEBI" id="CHEBI:59789"/>
    </ligand>
</feature>
<keyword evidence="4 7" id="KW-0808">Transferase</keyword>
<dbReference type="HAMAP" id="MF_00607">
    <property type="entry name" value="16SrRNA_methyltr_A"/>
    <property type="match status" value="1"/>
</dbReference>
<evidence type="ECO:0000256" key="4">
    <source>
        <dbReference type="ARBA" id="ARBA00022679"/>
    </source>
</evidence>
<dbReference type="SUPFAM" id="SSF53335">
    <property type="entry name" value="S-adenosyl-L-methionine-dependent methyltransferases"/>
    <property type="match status" value="1"/>
</dbReference>
<dbReference type="NCBIfam" id="TIGR00755">
    <property type="entry name" value="ksgA"/>
    <property type="match status" value="1"/>
</dbReference>
<sequence>MDKTIDDIRDLPSLSETVKAHDLGANKKLGQHFLLDMNLTDKIARLADPLSGYSVAEIGPGPGGLTRALLLRGAEKVVAIEMDERFIPALAEIGDRADGRLEIAQGDALCYNIAENLAAPRKIVANLPYNVGTKMLIDWVTASPIFWDQLVLMFQLEVAERVVAQPSTPHYGRLAVLCQSVASCRLAFEVPARAFTPPPKVDSAVVVLEPLETPFSDLKTLGRVTQSAFGQRRKMLRRSLRSLAEQHDVVLEDWLEGAGVNPQARPEILPVSAFQKLAQTLKSTT</sequence>
<dbReference type="InterPro" id="IPR011530">
    <property type="entry name" value="rRNA_adenine_dimethylase"/>
</dbReference>
<dbReference type="Gene3D" id="3.40.50.150">
    <property type="entry name" value="Vaccinia Virus protein VP39"/>
    <property type="match status" value="1"/>
</dbReference>
<gene>
    <name evidence="7 10" type="primary">rsmA</name>
    <name evidence="7" type="synonym">ksgA</name>
    <name evidence="10" type="ORF">GCM10011309_09490</name>
</gene>
<dbReference type="InterPro" id="IPR029063">
    <property type="entry name" value="SAM-dependent_MTases_sf"/>
</dbReference>
<accession>A0A918KHS3</accession>
<evidence type="ECO:0000256" key="1">
    <source>
        <dbReference type="ARBA" id="ARBA00022490"/>
    </source>
</evidence>
<dbReference type="SMART" id="SM00650">
    <property type="entry name" value="rADc"/>
    <property type="match status" value="1"/>
</dbReference>
<dbReference type="GO" id="GO:0005829">
    <property type="term" value="C:cytosol"/>
    <property type="evidence" value="ECO:0007669"/>
    <property type="project" value="TreeGrafter"/>
</dbReference>
<dbReference type="EMBL" id="BMYV01000001">
    <property type="protein sequence ID" value="GGX61642.1"/>
    <property type="molecule type" value="Genomic_DNA"/>
</dbReference>
<evidence type="ECO:0000256" key="2">
    <source>
        <dbReference type="ARBA" id="ARBA00022552"/>
    </source>
</evidence>
<dbReference type="PANTHER" id="PTHR11727:SF7">
    <property type="entry name" value="DIMETHYLADENOSINE TRANSFERASE-RELATED"/>
    <property type="match status" value="1"/>
</dbReference>
<keyword evidence="6 7" id="KW-0694">RNA-binding</keyword>
<comment type="subcellular location">
    <subcellularLocation>
        <location evidence="7">Cytoplasm</location>
    </subcellularLocation>
</comment>
<dbReference type="Pfam" id="PF00398">
    <property type="entry name" value="RrnaAD"/>
    <property type="match status" value="1"/>
</dbReference>
<protein>
    <recommendedName>
        <fullName evidence="7">Ribosomal RNA small subunit methyltransferase A</fullName>
        <ecNumber evidence="7">2.1.1.182</ecNumber>
    </recommendedName>
    <alternativeName>
        <fullName evidence="7">16S rRNA (adenine(1518)-N(6)/adenine(1519)-N(6))-dimethyltransferase</fullName>
    </alternativeName>
    <alternativeName>
        <fullName evidence="7">16S rRNA dimethyladenosine transferase</fullName>
    </alternativeName>
    <alternativeName>
        <fullName evidence="7">16S rRNA dimethylase</fullName>
    </alternativeName>
    <alternativeName>
        <fullName evidence="7">S-adenosylmethionine-6-N', N'-adenosyl(rRNA) dimethyltransferase</fullName>
    </alternativeName>
</protein>
<keyword evidence="1 7" id="KW-0963">Cytoplasm</keyword>
<keyword evidence="2 7" id="KW-0698">rRNA processing</keyword>
<comment type="function">
    <text evidence="7">Specifically dimethylates two adjacent adenosines (A1518 and A1519) in the loop of a conserved hairpin near the 3'-end of 16S rRNA in the 30S particle. May play a critical role in biogenesis of 30S subunits.</text>
</comment>
<dbReference type="GO" id="GO:0003723">
    <property type="term" value="F:RNA binding"/>
    <property type="evidence" value="ECO:0007669"/>
    <property type="project" value="UniProtKB-UniRule"/>
</dbReference>
<dbReference type="FunFam" id="1.10.8.100:FF:000001">
    <property type="entry name" value="Ribosomal RNA small subunit methyltransferase A"/>
    <property type="match status" value="1"/>
</dbReference>
<evidence type="ECO:0000256" key="7">
    <source>
        <dbReference type="HAMAP-Rule" id="MF_00607"/>
    </source>
</evidence>
<dbReference type="EC" id="2.1.1.182" evidence="7"/>
<dbReference type="PANTHER" id="PTHR11727">
    <property type="entry name" value="DIMETHYLADENOSINE TRANSFERASE"/>
    <property type="match status" value="1"/>
</dbReference>
<evidence type="ECO:0000313" key="10">
    <source>
        <dbReference type="EMBL" id="GGX61642.1"/>
    </source>
</evidence>
<organism evidence="10 11">
    <name type="scientific">Litorimonas cladophorae</name>
    <dbReference type="NCBI Taxonomy" id="1220491"/>
    <lineage>
        <taxon>Bacteria</taxon>
        <taxon>Pseudomonadati</taxon>
        <taxon>Pseudomonadota</taxon>
        <taxon>Alphaproteobacteria</taxon>
        <taxon>Maricaulales</taxon>
        <taxon>Robiginitomaculaceae</taxon>
    </lineage>
</organism>
<comment type="similarity">
    <text evidence="7">Belongs to the class I-like SAM-binding methyltransferase superfamily. rRNA adenine N(6)-methyltransferase family. RsmA subfamily.</text>
</comment>
<dbReference type="Gene3D" id="1.10.8.100">
    <property type="entry name" value="Ribosomal RNA adenine dimethylase-like, domain 2"/>
    <property type="match status" value="1"/>
</dbReference>
<keyword evidence="11" id="KW-1185">Reference proteome</keyword>
<evidence type="ECO:0000256" key="8">
    <source>
        <dbReference type="PROSITE-ProRule" id="PRU01026"/>
    </source>
</evidence>
<evidence type="ECO:0000256" key="3">
    <source>
        <dbReference type="ARBA" id="ARBA00022603"/>
    </source>
</evidence>
<feature type="binding site" evidence="7 8">
    <location>
        <position position="107"/>
    </location>
    <ligand>
        <name>S-adenosyl-L-methionine</name>
        <dbReference type="ChEBI" id="CHEBI:59789"/>
    </ligand>
</feature>
<dbReference type="RefSeq" id="WP_189582014.1">
    <property type="nucleotide sequence ID" value="NZ_BMYV01000001.1"/>
</dbReference>
<feature type="binding site" evidence="7 8">
    <location>
        <position position="34"/>
    </location>
    <ligand>
        <name>S-adenosyl-L-methionine</name>
        <dbReference type="ChEBI" id="CHEBI:59789"/>
    </ligand>
</feature>
<comment type="caution">
    <text evidence="10">The sequence shown here is derived from an EMBL/GenBank/DDBJ whole genome shotgun (WGS) entry which is preliminary data.</text>
</comment>
<dbReference type="Proteomes" id="UP000600865">
    <property type="component" value="Unassembled WGS sequence"/>
</dbReference>
<feature type="domain" description="Ribosomal RNA adenine methylase transferase N-terminal" evidence="9">
    <location>
        <begin position="39"/>
        <end position="212"/>
    </location>
</feature>
<name>A0A918KHS3_9PROT</name>
<feature type="binding site" evidence="7 8">
    <location>
        <position position="59"/>
    </location>
    <ligand>
        <name>S-adenosyl-L-methionine</name>
        <dbReference type="ChEBI" id="CHEBI:59789"/>
    </ligand>
</feature>
<dbReference type="InterPro" id="IPR001737">
    <property type="entry name" value="KsgA/Erm"/>
</dbReference>
<evidence type="ECO:0000256" key="6">
    <source>
        <dbReference type="ARBA" id="ARBA00022884"/>
    </source>
</evidence>
<evidence type="ECO:0000256" key="5">
    <source>
        <dbReference type="ARBA" id="ARBA00022691"/>
    </source>
</evidence>
<reference evidence="10 11" key="1">
    <citation type="journal article" date="2014" name="Int. J. Syst. Evol. Microbiol.">
        <title>Complete genome sequence of Corynebacterium casei LMG S-19264T (=DSM 44701T), isolated from a smear-ripened cheese.</title>
        <authorList>
            <consortium name="US DOE Joint Genome Institute (JGI-PGF)"/>
            <person name="Walter F."/>
            <person name="Albersmeier A."/>
            <person name="Kalinowski J."/>
            <person name="Ruckert C."/>
        </authorList>
    </citation>
    <scope>NUCLEOTIDE SEQUENCE [LARGE SCALE GENOMIC DNA]</scope>
    <source>
        <strain evidence="10 11">KCTC 23968</strain>
    </source>
</reference>
<evidence type="ECO:0000313" key="11">
    <source>
        <dbReference type="Proteomes" id="UP000600865"/>
    </source>
</evidence>
<dbReference type="InterPro" id="IPR023165">
    <property type="entry name" value="rRNA_Ade_diMease-like_C"/>
</dbReference>
<dbReference type="InterPro" id="IPR020598">
    <property type="entry name" value="rRNA_Ade_methylase_Trfase_N"/>
</dbReference>
<keyword evidence="3 7" id="KW-0489">Methyltransferase</keyword>
<feature type="binding site" evidence="7 8">
    <location>
        <position position="81"/>
    </location>
    <ligand>
        <name>S-adenosyl-L-methionine</name>
        <dbReference type="ChEBI" id="CHEBI:59789"/>
    </ligand>
</feature>
<comment type="catalytic activity">
    <reaction evidence="7">
        <text>adenosine(1518)/adenosine(1519) in 16S rRNA + 4 S-adenosyl-L-methionine = N(6)-dimethyladenosine(1518)/N(6)-dimethyladenosine(1519) in 16S rRNA + 4 S-adenosyl-L-homocysteine + 4 H(+)</text>
        <dbReference type="Rhea" id="RHEA:19609"/>
        <dbReference type="Rhea" id="RHEA-COMP:10232"/>
        <dbReference type="Rhea" id="RHEA-COMP:10233"/>
        <dbReference type="ChEBI" id="CHEBI:15378"/>
        <dbReference type="ChEBI" id="CHEBI:57856"/>
        <dbReference type="ChEBI" id="CHEBI:59789"/>
        <dbReference type="ChEBI" id="CHEBI:74411"/>
        <dbReference type="ChEBI" id="CHEBI:74493"/>
        <dbReference type="EC" id="2.1.1.182"/>
    </reaction>
</comment>